<sequence length="58" mass="6542">MTLAQLVWLVSVNPHHLGTGHLRHQIDKMYSKEHKLVAYAGFPISSIQVFGPNNNNKC</sequence>
<dbReference type="EMBL" id="GBRH01246092">
    <property type="protein sequence ID" value="JAD51803.1"/>
    <property type="molecule type" value="Transcribed_RNA"/>
</dbReference>
<proteinExistence type="predicted"/>
<reference evidence="1" key="2">
    <citation type="journal article" date="2015" name="Data Brief">
        <title>Shoot transcriptome of the giant reed, Arundo donax.</title>
        <authorList>
            <person name="Barrero R.A."/>
            <person name="Guerrero F.D."/>
            <person name="Moolhuijzen P."/>
            <person name="Goolsby J.A."/>
            <person name="Tidwell J."/>
            <person name="Bellgard S.E."/>
            <person name="Bellgard M.I."/>
        </authorList>
    </citation>
    <scope>NUCLEOTIDE SEQUENCE</scope>
    <source>
        <tissue evidence="1">Shoot tissue taken approximately 20 cm above the soil surface</tissue>
    </source>
</reference>
<name>A0A0A9API9_ARUDO</name>
<accession>A0A0A9API9</accession>
<organism evidence="1">
    <name type="scientific">Arundo donax</name>
    <name type="common">Giant reed</name>
    <name type="synonym">Donax arundinaceus</name>
    <dbReference type="NCBI Taxonomy" id="35708"/>
    <lineage>
        <taxon>Eukaryota</taxon>
        <taxon>Viridiplantae</taxon>
        <taxon>Streptophyta</taxon>
        <taxon>Embryophyta</taxon>
        <taxon>Tracheophyta</taxon>
        <taxon>Spermatophyta</taxon>
        <taxon>Magnoliopsida</taxon>
        <taxon>Liliopsida</taxon>
        <taxon>Poales</taxon>
        <taxon>Poaceae</taxon>
        <taxon>PACMAD clade</taxon>
        <taxon>Arundinoideae</taxon>
        <taxon>Arundineae</taxon>
        <taxon>Arundo</taxon>
    </lineage>
</organism>
<dbReference type="AlphaFoldDB" id="A0A0A9API9"/>
<evidence type="ECO:0000313" key="1">
    <source>
        <dbReference type="EMBL" id="JAD51803.1"/>
    </source>
</evidence>
<reference evidence="1" key="1">
    <citation type="submission" date="2014-09" db="EMBL/GenBank/DDBJ databases">
        <authorList>
            <person name="Magalhaes I.L.F."/>
            <person name="Oliveira U."/>
            <person name="Santos F.R."/>
            <person name="Vidigal T.H.D.A."/>
            <person name="Brescovit A.D."/>
            <person name="Santos A.J."/>
        </authorList>
    </citation>
    <scope>NUCLEOTIDE SEQUENCE</scope>
    <source>
        <tissue evidence="1">Shoot tissue taken approximately 20 cm above the soil surface</tissue>
    </source>
</reference>
<protein>
    <submittedName>
        <fullName evidence="1">Uncharacterized protein</fullName>
    </submittedName>
</protein>